<keyword evidence="3" id="KW-1185">Reference proteome</keyword>
<evidence type="ECO:0000313" key="3">
    <source>
        <dbReference type="Proteomes" id="UP000002058"/>
    </source>
</evidence>
<feature type="region of interest" description="Disordered" evidence="1">
    <location>
        <begin position="152"/>
        <end position="184"/>
    </location>
</feature>
<sequence length="184" mass="20751">MAVQERPILTTLDNCSSFSQCRQRYSRVGAVAKFFYASGKTARISGMTRKKASFQMRMPFPSAFRGDGERDGIKQNHAIESFARQRDQERIMIPEDPSKRFSSDFGADTDQSSFSPPFREDDSMGSKETSKRFLSLVAQKAMMSGYQARELGKGKFSLTQRQSDPCRYGNPLARRGEASGRERA</sequence>
<evidence type="ECO:0000313" key="2">
    <source>
        <dbReference type="EMBL" id="EEP76011.1"/>
    </source>
</evidence>
<feature type="compositionally biased region" description="Basic and acidic residues" evidence="1">
    <location>
        <begin position="118"/>
        <end position="130"/>
    </location>
</feature>
<dbReference type="AlphaFoldDB" id="C4JEV8"/>
<dbReference type="EMBL" id="CH476615">
    <property type="protein sequence ID" value="EEP76011.1"/>
    <property type="molecule type" value="Genomic_DNA"/>
</dbReference>
<gene>
    <name evidence="2" type="ORF">UREG_00858</name>
</gene>
<dbReference type="Proteomes" id="UP000002058">
    <property type="component" value="Unassembled WGS sequence"/>
</dbReference>
<feature type="compositionally biased region" description="Basic and acidic residues" evidence="1">
    <location>
        <begin position="83"/>
        <end position="102"/>
    </location>
</feature>
<dbReference type="GeneID" id="8437657"/>
<feature type="region of interest" description="Disordered" evidence="1">
    <location>
        <begin position="83"/>
        <end position="130"/>
    </location>
</feature>
<dbReference type="VEuPathDB" id="FungiDB:UREG_00858"/>
<feature type="compositionally biased region" description="Basic and acidic residues" evidence="1">
    <location>
        <begin position="174"/>
        <end position="184"/>
    </location>
</feature>
<protein>
    <submittedName>
        <fullName evidence="2">Uncharacterized protein</fullName>
    </submittedName>
</protein>
<reference evidence="3" key="1">
    <citation type="journal article" date="2009" name="Genome Res.">
        <title>Comparative genomic analyses of the human fungal pathogens Coccidioides and their relatives.</title>
        <authorList>
            <person name="Sharpton T.J."/>
            <person name="Stajich J.E."/>
            <person name="Rounsley S.D."/>
            <person name="Gardner M.J."/>
            <person name="Wortman J.R."/>
            <person name="Jordar V.S."/>
            <person name="Maiti R."/>
            <person name="Kodira C.D."/>
            <person name="Neafsey D.E."/>
            <person name="Zeng Q."/>
            <person name="Hung C.-Y."/>
            <person name="McMahan C."/>
            <person name="Muszewska A."/>
            <person name="Grynberg M."/>
            <person name="Mandel M.A."/>
            <person name="Kellner E.M."/>
            <person name="Barker B.M."/>
            <person name="Galgiani J.N."/>
            <person name="Orbach M.J."/>
            <person name="Kirkland T.N."/>
            <person name="Cole G.T."/>
            <person name="Henn M.R."/>
            <person name="Birren B.W."/>
            <person name="Taylor J.W."/>
        </authorList>
    </citation>
    <scope>NUCLEOTIDE SEQUENCE [LARGE SCALE GENOMIC DNA]</scope>
    <source>
        <strain evidence="3">UAMH 1704</strain>
    </source>
</reference>
<dbReference type="HOGENOM" id="CLU_1469272_0_0_1"/>
<evidence type="ECO:0000256" key="1">
    <source>
        <dbReference type="SAM" id="MobiDB-lite"/>
    </source>
</evidence>
<proteinExistence type="predicted"/>
<dbReference type="RefSeq" id="XP_002541344.1">
    <property type="nucleotide sequence ID" value="XM_002541298.1"/>
</dbReference>
<accession>C4JEV8</accession>
<organism evidence="2 3">
    <name type="scientific">Uncinocarpus reesii (strain UAMH 1704)</name>
    <dbReference type="NCBI Taxonomy" id="336963"/>
    <lineage>
        <taxon>Eukaryota</taxon>
        <taxon>Fungi</taxon>
        <taxon>Dikarya</taxon>
        <taxon>Ascomycota</taxon>
        <taxon>Pezizomycotina</taxon>
        <taxon>Eurotiomycetes</taxon>
        <taxon>Eurotiomycetidae</taxon>
        <taxon>Onygenales</taxon>
        <taxon>Onygenaceae</taxon>
        <taxon>Uncinocarpus</taxon>
    </lineage>
</organism>
<name>C4JEV8_UNCRE</name>
<dbReference type="KEGG" id="ure:UREG_00858"/>
<dbReference type="InParanoid" id="C4JEV8"/>